<comment type="similarity">
    <text evidence="1">Belongs to the PPC synthetase family.</text>
</comment>
<evidence type="ECO:0000313" key="4">
    <source>
        <dbReference type="Proteomes" id="UP001187531"/>
    </source>
</evidence>
<protein>
    <recommendedName>
        <fullName evidence="2">DNA/pantothenate metabolism flavoprotein C-terminal domain-containing protein</fullName>
    </recommendedName>
</protein>
<dbReference type="AlphaFoldDB" id="A0AA88IPZ9"/>
<evidence type="ECO:0000313" key="3">
    <source>
        <dbReference type="EMBL" id="KAK2725692.1"/>
    </source>
</evidence>
<dbReference type="PANTHER" id="PTHR12290">
    <property type="entry name" value="CORNICHON-RELATED"/>
    <property type="match status" value="1"/>
</dbReference>
<gene>
    <name evidence="3" type="ORF">QYM36_000255</name>
</gene>
<sequence length="300" mass="34189">MLKFWEDFFLKNTPSKEAVVQLESLKSFTTEHKHKNSRIALVTSGGTIVPLERNTVRFVDNFSAGTRGSISAEYFLKHGYAVVFMYRPKTLEPFARHFSTLSLLDTLEEKSDLICVKKEKLQVVKNALTGYSKAKGENKLHYLTFTTLSDYLWLLREVSQCLSVFGKDALLYLAAAVSDFYLPTELMPVHKIESSGGPPTITLEIVPKMLKPLVNLWAPDAYVVSFKLETDVSRLIDKCKAAIKNYSHKMVIGNMLQTRRHKVVLVDCSSVNEITAREEEEIEEKIVKELCDKHQQFIDM</sequence>
<name>A0AA88IPZ9_ARTSF</name>
<dbReference type="GO" id="GO:0003824">
    <property type="term" value="F:catalytic activity"/>
    <property type="evidence" value="ECO:0007669"/>
    <property type="project" value="UniProtKB-ARBA"/>
</dbReference>
<evidence type="ECO:0000259" key="2">
    <source>
        <dbReference type="Pfam" id="PF04127"/>
    </source>
</evidence>
<organism evidence="3 4">
    <name type="scientific">Artemia franciscana</name>
    <name type="common">Brine shrimp</name>
    <name type="synonym">Artemia sanfranciscana</name>
    <dbReference type="NCBI Taxonomy" id="6661"/>
    <lineage>
        <taxon>Eukaryota</taxon>
        <taxon>Metazoa</taxon>
        <taxon>Ecdysozoa</taxon>
        <taxon>Arthropoda</taxon>
        <taxon>Crustacea</taxon>
        <taxon>Branchiopoda</taxon>
        <taxon>Anostraca</taxon>
        <taxon>Artemiidae</taxon>
        <taxon>Artemia</taxon>
    </lineage>
</organism>
<keyword evidence="4" id="KW-1185">Reference proteome</keyword>
<dbReference type="SUPFAM" id="SSF102645">
    <property type="entry name" value="CoaB-like"/>
    <property type="match status" value="1"/>
</dbReference>
<dbReference type="Pfam" id="PF04127">
    <property type="entry name" value="DFP"/>
    <property type="match status" value="1"/>
</dbReference>
<accession>A0AA88IPZ9</accession>
<reference evidence="3" key="1">
    <citation type="submission" date="2023-07" db="EMBL/GenBank/DDBJ databases">
        <title>Chromosome-level genome assembly of Artemia franciscana.</title>
        <authorList>
            <person name="Jo E."/>
        </authorList>
    </citation>
    <scope>NUCLEOTIDE SEQUENCE</scope>
    <source>
        <tissue evidence="3">Whole body</tissue>
    </source>
</reference>
<dbReference type="Gene3D" id="3.40.50.10300">
    <property type="entry name" value="CoaB-like"/>
    <property type="match status" value="1"/>
</dbReference>
<comment type="caution">
    <text evidence="3">The sequence shown here is derived from an EMBL/GenBank/DDBJ whole genome shotgun (WGS) entry which is preliminary data.</text>
</comment>
<dbReference type="EMBL" id="JAVRJZ010000002">
    <property type="protein sequence ID" value="KAK2725692.1"/>
    <property type="molecule type" value="Genomic_DNA"/>
</dbReference>
<dbReference type="InterPro" id="IPR035929">
    <property type="entry name" value="CoaB-like_sf"/>
</dbReference>
<dbReference type="Proteomes" id="UP001187531">
    <property type="component" value="Unassembled WGS sequence"/>
</dbReference>
<dbReference type="GO" id="GO:0015937">
    <property type="term" value="P:coenzyme A biosynthetic process"/>
    <property type="evidence" value="ECO:0007669"/>
    <property type="project" value="UniProtKB-ARBA"/>
</dbReference>
<evidence type="ECO:0000256" key="1">
    <source>
        <dbReference type="ARBA" id="ARBA00005703"/>
    </source>
</evidence>
<feature type="domain" description="DNA/pantothenate metabolism flavoprotein C-terminal" evidence="2">
    <location>
        <begin position="161"/>
        <end position="290"/>
    </location>
</feature>
<dbReference type="InterPro" id="IPR007085">
    <property type="entry name" value="DNA/pantothenate-metab_flavo_C"/>
</dbReference>
<proteinExistence type="inferred from homology"/>